<keyword evidence="3 4" id="KW-0238">DNA-binding</keyword>
<dbReference type="SUPFAM" id="SSF46689">
    <property type="entry name" value="Homeodomain-like"/>
    <property type="match status" value="1"/>
</dbReference>
<organism evidence="7 8">
    <name type="scientific">Rotaria sordida</name>
    <dbReference type="NCBI Taxonomy" id="392033"/>
    <lineage>
        <taxon>Eukaryota</taxon>
        <taxon>Metazoa</taxon>
        <taxon>Spiralia</taxon>
        <taxon>Gnathifera</taxon>
        <taxon>Rotifera</taxon>
        <taxon>Eurotatoria</taxon>
        <taxon>Bdelloidea</taxon>
        <taxon>Philodinida</taxon>
        <taxon>Philodinidae</taxon>
        <taxon>Rotaria</taxon>
    </lineage>
</organism>
<feature type="compositionally biased region" description="Polar residues" evidence="5">
    <location>
        <begin position="24"/>
        <end position="40"/>
    </location>
</feature>
<evidence type="ECO:0000256" key="3">
    <source>
        <dbReference type="PROSITE-ProRule" id="PRU00108"/>
    </source>
</evidence>
<dbReference type="Pfam" id="PF00046">
    <property type="entry name" value="Homeodomain"/>
    <property type="match status" value="1"/>
</dbReference>
<evidence type="ECO:0000256" key="5">
    <source>
        <dbReference type="SAM" id="MobiDB-lite"/>
    </source>
</evidence>
<dbReference type="EMBL" id="CAJNOU010001061">
    <property type="protein sequence ID" value="CAF1143688.1"/>
    <property type="molecule type" value="Genomic_DNA"/>
</dbReference>
<evidence type="ECO:0000313" key="8">
    <source>
        <dbReference type="Proteomes" id="UP000663889"/>
    </source>
</evidence>
<dbReference type="InterPro" id="IPR001356">
    <property type="entry name" value="HD"/>
</dbReference>
<keyword evidence="2 3" id="KW-0539">Nucleus</keyword>
<sequence length="190" mass="21979">MNSMNDDQTSSCSSDDIDICNTSPNSSQKVSEIRTTSTPYPTYKPRVNFHSIESLAISSLNTSSLTPSSSPFSFQRHDDTGYNSLNSSTLAHDKDNKENIYCSTVSERKPRRKLADWQIWHLRQTYSKNRYPSPYEQEQLAVQLLLPLSSIRIWFQNHRARSGKKMTYILCFLYCVFCNKNKLKINFHLC</sequence>
<evidence type="ECO:0000259" key="6">
    <source>
        <dbReference type="PROSITE" id="PS50071"/>
    </source>
</evidence>
<name>A0A814S633_9BILA</name>
<dbReference type="GO" id="GO:0030182">
    <property type="term" value="P:neuron differentiation"/>
    <property type="evidence" value="ECO:0007669"/>
    <property type="project" value="TreeGrafter"/>
</dbReference>
<keyword evidence="3 4" id="KW-0371">Homeobox</keyword>
<protein>
    <recommendedName>
        <fullName evidence="6">Homeobox domain-containing protein</fullName>
    </recommendedName>
</protein>
<proteinExistence type="predicted"/>
<accession>A0A814S633</accession>
<dbReference type="InterPro" id="IPR050720">
    <property type="entry name" value="Engrailed_Homeobox_TFs"/>
</dbReference>
<feature type="compositionally biased region" description="Low complexity" evidence="5">
    <location>
        <begin position="1"/>
        <end position="23"/>
    </location>
</feature>
<evidence type="ECO:0000313" key="7">
    <source>
        <dbReference type="EMBL" id="CAF1143688.1"/>
    </source>
</evidence>
<dbReference type="GO" id="GO:0005634">
    <property type="term" value="C:nucleus"/>
    <property type="evidence" value="ECO:0007669"/>
    <property type="project" value="UniProtKB-SubCell"/>
</dbReference>
<evidence type="ECO:0000256" key="4">
    <source>
        <dbReference type="RuleBase" id="RU000682"/>
    </source>
</evidence>
<feature type="region of interest" description="Disordered" evidence="5">
    <location>
        <begin position="1"/>
        <end position="40"/>
    </location>
</feature>
<dbReference type="Proteomes" id="UP000663889">
    <property type="component" value="Unassembled WGS sequence"/>
</dbReference>
<feature type="DNA-binding region" description="Homeobox" evidence="3">
    <location>
        <begin position="107"/>
        <end position="166"/>
    </location>
</feature>
<dbReference type="PANTHER" id="PTHR24341">
    <property type="entry name" value="HOMEOBOX PROTEIN ENGRAILED"/>
    <property type="match status" value="1"/>
</dbReference>
<evidence type="ECO:0000256" key="2">
    <source>
        <dbReference type="ARBA" id="ARBA00023242"/>
    </source>
</evidence>
<dbReference type="InterPro" id="IPR009057">
    <property type="entry name" value="Homeodomain-like_sf"/>
</dbReference>
<reference evidence="7" key="1">
    <citation type="submission" date="2021-02" db="EMBL/GenBank/DDBJ databases">
        <authorList>
            <person name="Nowell W R."/>
        </authorList>
    </citation>
    <scope>NUCLEOTIDE SEQUENCE</scope>
</reference>
<dbReference type="SMART" id="SM00389">
    <property type="entry name" value="HOX"/>
    <property type="match status" value="1"/>
</dbReference>
<dbReference type="CDD" id="cd00086">
    <property type="entry name" value="homeodomain"/>
    <property type="match status" value="1"/>
</dbReference>
<evidence type="ECO:0000256" key="1">
    <source>
        <dbReference type="ARBA" id="ARBA00004123"/>
    </source>
</evidence>
<feature type="domain" description="Homeobox" evidence="6">
    <location>
        <begin position="105"/>
        <end position="165"/>
    </location>
</feature>
<dbReference type="AlphaFoldDB" id="A0A814S633"/>
<dbReference type="PROSITE" id="PS50071">
    <property type="entry name" value="HOMEOBOX_2"/>
    <property type="match status" value="1"/>
</dbReference>
<dbReference type="Gene3D" id="1.10.10.60">
    <property type="entry name" value="Homeodomain-like"/>
    <property type="match status" value="1"/>
</dbReference>
<dbReference type="PANTHER" id="PTHR24341:SF6">
    <property type="entry name" value="HOMEOBOX PROTEIN INVECTED"/>
    <property type="match status" value="1"/>
</dbReference>
<comment type="caution">
    <text evidence="7">The sequence shown here is derived from an EMBL/GenBank/DDBJ whole genome shotgun (WGS) entry which is preliminary data.</text>
</comment>
<gene>
    <name evidence="7" type="ORF">SEV965_LOCUS18069</name>
</gene>
<dbReference type="GO" id="GO:0000981">
    <property type="term" value="F:DNA-binding transcription factor activity, RNA polymerase II-specific"/>
    <property type="evidence" value="ECO:0007669"/>
    <property type="project" value="TreeGrafter"/>
</dbReference>
<dbReference type="GO" id="GO:0000978">
    <property type="term" value="F:RNA polymerase II cis-regulatory region sequence-specific DNA binding"/>
    <property type="evidence" value="ECO:0007669"/>
    <property type="project" value="TreeGrafter"/>
</dbReference>
<comment type="subcellular location">
    <subcellularLocation>
        <location evidence="1 3 4">Nucleus</location>
    </subcellularLocation>
</comment>